<dbReference type="RefSeq" id="WP_354659729.1">
    <property type="nucleotide sequence ID" value="NZ_JBEXAC010000001.1"/>
</dbReference>
<protein>
    <submittedName>
        <fullName evidence="3">DUF4832 domain-containing protein</fullName>
    </submittedName>
</protein>
<dbReference type="SUPFAM" id="SSF51445">
    <property type="entry name" value="(Trans)glycosidases"/>
    <property type="match status" value="1"/>
</dbReference>
<feature type="domain" description="DUF4832" evidence="2">
    <location>
        <begin position="366"/>
        <end position="480"/>
    </location>
</feature>
<proteinExistence type="predicted"/>
<organism evidence="3 4">
    <name type="scientific">Chitinophaga defluvii</name>
    <dbReference type="NCBI Taxonomy" id="3163343"/>
    <lineage>
        <taxon>Bacteria</taxon>
        <taxon>Pseudomonadati</taxon>
        <taxon>Bacteroidota</taxon>
        <taxon>Chitinophagia</taxon>
        <taxon>Chitinophagales</taxon>
        <taxon>Chitinophagaceae</taxon>
        <taxon>Chitinophaga</taxon>
    </lineage>
</organism>
<evidence type="ECO:0000259" key="2">
    <source>
        <dbReference type="Pfam" id="PF16116"/>
    </source>
</evidence>
<sequence>MKKLLYLLLLSGTTFTAVQCSKSTAAGSNENETATDLFNIKGNEVVNITADTTSLVRNPAMGWVMYDDANDPVANAATYWAAQNDAALKYASVFYIRWRWNSMEPEEGKYAWLYDDNFKALVKGARDRGLKLAFRIYIDGQDNSEPGTPDYVKKAGAQGYEVDKLGGGKNWTPYLDDPVFQEKFSTFVRAFAAAFDKPAEVDYVDGYNLGWWGEGHHLVFKDEAKKAEVFNWIINLYGSSFKKVLLAITFGSQIGIELESKVALTGNSYVLRRDGVGSTWFLQTEKDIINHWFPKVPFIAESCYWGCNTPECKPWATDPTYGKVWTGWKDVYTQTYNDAISAHANTLDLREQVETKGWTTIAPELVDGFVRNGGYRFTVTQLSVPAVINNGENFKMGHYWKNAGVGMCPNNNPRWNYKYKVAFALINKNDNSIAAVMKDEQSDPSTWIKGKDGKYILETKVNVPAGNYALGVAIIDTTDGDKPGIRLAIDKAKNIQGWTVITDIKVK</sequence>
<name>A0ABV2T232_9BACT</name>
<dbReference type="Gene3D" id="3.20.20.80">
    <property type="entry name" value="Glycosidases"/>
    <property type="match status" value="1"/>
</dbReference>
<dbReference type="InterPro" id="IPR017853">
    <property type="entry name" value="GH"/>
</dbReference>
<dbReference type="EMBL" id="JBEXAC010000001">
    <property type="protein sequence ID" value="MET6997089.1"/>
    <property type="molecule type" value="Genomic_DNA"/>
</dbReference>
<comment type="caution">
    <text evidence="3">The sequence shown here is derived from an EMBL/GenBank/DDBJ whole genome shotgun (WGS) entry which is preliminary data.</text>
</comment>
<evidence type="ECO:0000313" key="3">
    <source>
        <dbReference type="EMBL" id="MET6997089.1"/>
    </source>
</evidence>
<dbReference type="Pfam" id="PF16116">
    <property type="entry name" value="DUF4832"/>
    <property type="match status" value="1"/>
</dbReference>
<evidence type="ECO:0000313" key="4">
    <source>
        <dbReference type="Proteomes" id="UP001549749"/>
    </source>
</evidence>
<reference evidence="3 4" key="1">
    <citation type="submission" date="2024-06" db="EMBL/GenBank/DDBJ databases">
        <title>Chitinophaga defluvii sp. nov., isolated from municipal sewage.</title>
        <authorList>
            <person name="Zhang L."/>
        </authorList>
    </citation>
    <scope>NUCLEOTIDE SEQUENCE [LARGE SCALE GENOMIC DNA]</scope>
    <source>
        <strain evidence="3 4">H8</strain>
    </source>
</reference>
<dbReference type="InterPro" id="IPR032267">
    <property type="entry name" value="DUF4832"/>
</dbReference>
<keyword evidence="1" id="KW-0732">Signal</keyword>
<keyword evidence="4" id="KW-1185">Reference proteome</keyword>
<accession>A0ABV2T232</accession>
<gene>
    <name evidence="3" type="ORF">ABR189_06900</name>
</gene>
<evidence type="ECO:0000256" key="1">
    <source>
        <dbReference type="SAM" id="SignalP"/>
    </source>
</evidence>
<feature type="chain" id="PRO_5047537061" evidence="1">
    <location>
        <begin position="20"/>
        <end position="507"/>
    </location>
</feature>
<dbReference type="Proteomes" id="UP001549749">
    <property type="component" value="Unassembled WGS sequence"/>
</dbReference>
<feature type="signal peptide" evidence="1">
    <location>
        <begin position="1"/>
        <end position="19"/>
    </location>
</feature>